<dbReference type="AlphaFoldDB" id="Q6CPF3"/>
<dbReference type="HOGENOM" id="CLU_022668_0_0_1"/>
<dbReference type="Proteomes" id="UP000000598">
    <property type="component" value="Chromosome E"/>
</dbReference>
<accession>Q6CPF3</accession>
<dbReference type="KEGG" id="kla:KLLA0_E05347g"/>
<dbReference type="STRING" id="284590.Q6CPF3"/>
<dbReference type="eggNOG" id="ENOG502QS8Q">
    <property type="taxonomic scope" value="Eukaryota"/>
</dbReference>
<dbReference type="OMA" id="NYLWRNK"/>
<dbReference type="InParanoid" id="Q6CPF3"/>
<protein>
    <submittedName>
        <fullName evidence="1">KLLA0E05347p</fullName>
    </submittedName>
</protein>
<dbReference type="GO" id="GO:0000070">
    <property type="term" value="P:mitotic sister chromatid segregation"/>
    <property type="evidence" value="ECO:0007669"/>
    <property type="project" value="TreeGrafter"/>
</dbReference>
<dbReference type="FunCoup" id="Q6CPF3">
    <property type="interactions" value="90"/>
</dbReference>
<name>Q6CPF3_KLULA</name>
<dbReference type="EMBL" id="CR382125">
    <property type="protein sequence ID" value="CAG99273.1"/>
    <property type="molecule type" value="Genomic_DNA"/>
</dbReference>
<dbReference type="GO" id="GO:0000939">
    <property type="term" value="C:inner kinetochore"/>
    <property type="evidence" value="ECO:0007669"/>
    <property type="project" value="TreeGrafter"/>
</dbReference>
<evidence type="ECO:0000313" key="1">
    <source>
        <dbReference type="EMBL" id="CAG99273.1"/>
    </source>
</evidence>
<dbReference type="PANTHER" id="PTHR48208">
    <property type="entry name" value="CENTROMERE PROTEIN I"/>
    <property type="match status" value="1"/>
</dbReference>
<evidence type="ECO:0000313" key="2">
    <source>
        <dbReference type="Proteomes" id="UP000000598"/>
    </source>
</evidence>
<reference evidence="1 2" key="1">
    <citation type="journal article" date="2004" name="Nature">
        <title>Genome evolution in yeasts.</title>
        <authorList>
            <consortium name="Genolevures"/>
            <person name="Dujon B."/>
            <person name="Sherman D."/>
            <person name="Fischer G."/>
            <person name="Durrens P."/>
            <person name="Casaregola S."/>
            <person name="Lafontaine I."/>
            <person name="de Montigny J."/>
            <person name="Marck C."/>
            <person name="Neuveglise C."/>
            <person name="Talla E."/>
            <person name="Goffard N."/>
            <person name="Frangeul L."/>
            <person name="Aigle M."/>
            <person name="Anthouard V."/>
            <person name="Babour A."/>
            <person name="Barbe V."/>
            <person name="Barnay S."/>
            <person name="Blanchin S."/>
            <person name="Beckerich J.M."/>
            <person name="Beyne E."/>
            <person name="Bleykasten C."/>
            <person name="Boisrame A."/>
            <person name="Boyer J."/>
            <person name="Cattolico L."/>
            <person name="Confanioleri F."/>
            <person name="de Daruvar A."/>
            <person name="Despons L."/>
            <person name="Fabre E."/>
            <person name="Fairhead C."/>
            <person name="Ferry-Dumazet H."/>
            <person name="Groppi A."/>
            <person name="Hantraye F."/>
            <person name="Hennequin C."/>
            <person name="Jauniaux N."/>
            <person name="Joyet P."/>
            <person name="Kachouri R."/>
            <person name="Kerrest A."/>
            <person name="Koszul R."/>
            <person name="Lemaire M."/>
            <person name="Lesur I."/>
            <person name="Ma L."/>
            <person name="Muller H."/>
            <person name="Nicaud J.M."/>
            <person name="Nikolski M."/>
            <person name="Oztas S."/>
            <person name="Ozier-Kalogeropoulos O."/>
            <person name="Pellenz S."/>
            <person name="Potier S."/>
            <person name="Richard G.F."/>
            <person name="Straub M.L."/>
            <person name="Suleau A."/>
            <person name="Swennene D."/>
            <person name="Tekaia F."/>
            <person name="Wesolowski-Louvel M."/>
            <person name="Westhof E."/>
            <person name="Wirth B."/>
            <person name="Zeniou-Meyer M."/>
            <person name="Zivanovic I."/>
            <person name="Bolotin-Fukuhara M."/>
            <person name="Thierry A."/>
            <person name="Bouchier C."/>
            <person name="Caudron B."/>
            <person name="Scarpelli C."/>
            <person name="Gaillardin C."/>
            <person name="Weissenbach J."/>
            <person name="Wincker P."/>
            <person name="Souciet J.L."/>
        </authorList>
    </citation>
    <scope>NUCLEOTIDE SEQUENCE [LARGE SCALE GENOMIC DNA]</scope>
    <source>
        <strain evidence="2">ATCC 8585 / CBS 2359 / DSM 70799 / NBRC 1267 / NRRL Y-1140 / WM37</strain>
    </source>
</reference>
<sequence>MESVYECIRFLEGPENEVSEQQIKNCIEFLYESATTIGLGCEDIRKLIDCLCITDIIGAETKEFIITRCLVPNEYVDAKCITLIISKLGTPTFLHPYKTVPGRRLQVALVRWVCHIYPWVKDKSIFKDTFSIWFEYWRLDYLQHWITYILLWTFDDRHISKWRCKVLFNIGNNPGYKNSRAYSVYILDAFLALETDLKDIISDFIQMLNSNEKSLQKIASFDYDRQFVLNTRQALSAKNLLDDDQFEEILKNYGDRKAYMKPEQTNILSLEKLARNWNNFDGPYDFTRLLKFKSDVMWLKIAGHASTDPRIIQFRSYLRERHDSRTLFRDVPFPLLHTATDFDLRTAKLSVAFSARLCIEDEADGVIEIIMQICHASFFAISSDNFKHALNIYHAILATDILSSLTNKKTEVSLVLSALLLRSANIIGTQKHFPLIHALADHSIEQVVAVNDPLLISELCWFLVRASAAIHPKHSPEILISDIDKSIHYLVEVLWNHNVTSSGSTLLPNSYWESLRQSQYLSHTSFPSKLLYSVPNFGFMCFICQKLLFEKERTLGYEHFLGDFSERTLKQWVTKLGSNPQWFQEINQFSDLRKHFLRMVRSDYRYSGISEFLFTYVKNLQDIP</sequence>
<proteinExistence type="predicted"/>
<dbReference type="GO" id="GO:0034080">
    <property type="term" value="P:CENP-A containing chromatin assembly"/>
    <property type="evidence" value="ECO:0007669"/>
    <property type="project" value="TreeGrafter"/>
</dbReference>
<dbReference type="CDD" id="cd22647">
    <property type="entry name" value="CTF3_NTD_HEAT"/>
    <property type="match status" value="1"/>
</dbReference>
<dbReference type="PANTHER" id="PTHR48208:SF2">
    <property type="entry name" value="CENTROMERE PROTEIN I"/>
    <property type="match status" value="1"/>
</dbReference>
<organism evidence="1 2">
    <name type="scientific">Kluyveromyces lactis (strain ATCC 8585 / CBS 2359 / DSM 70799 / NBRC 1267 / NRRL Y-1140 / WM37)</name>
    <name type="common">Yeast</name>
    <name type="synonym">Candida sphaerica</name>
    <dbReference type="NCBI Taxonomy" id="284590"/>
    <lineage>
        <taxon>Eukaryota</taxon>
        <taxon>Fungi</taxon>
        <taxon>Dikarya</taxon>
        <taxon>Ascomycota</taxon>
        <taxon>Saccharomycotina</taxon>
        <taxon>Saccharomycetes</taxon>
        <taxon>Saccharomycetales</taxon>
        <taxon>Saccharomycetaceae</taxon>
        <taxon>Kluyveromyces</taxon>
    </lineage>
</organism>
<gene>
    <name evidence="1" type="ORF">KLLA0_E05347g</name>
</gene>
<dbReference type="PaxDb" id="284590-Q6CPF3"/>
<keyword evidence="2" id="KW-1185">Reference proteome</keyword>